<dbReference type="RefSeq" id="WP_386720746.1">
    <property type="nucleotide sequence ID" value="NZ_JBHRSZ010000004.1"/>
</dbReference>
<proteinExistence type="predicted"/>
<dbReference type="EMBL" id="JBHRSZ010000004">
    <property type="protein sequence ID" value="MFC3151628.1"/>
    <property type="molecule type" value="Genomic_DNA"/>
</dbReference>
<evidence type="ECO:0000313" key="3">
    <source>
        <dbReference type="Proteomes" id="UP001595476"/>
    </source>
</evidence>
<dbReference type="InterPro" id="IPR029063">
    <property type="entry name" value="SAM-dependent_MTases_sf"/>
</dbReference>
<dbReference type="Proteomes" id="UP001595476">
    <property type="component" value="Unassembled WGS sequence"/>
</dbReference>
<dbReference type="Gene3D" id="2.60.120.330">
    <property type="entry name" value="B-lactam Antibiotic, Isopenicillin N Synthase, Chain"/>
    <property type="match status" value="1"/>
</dbReference>
<dbReference type="SUPFAM" id="SSF51197">
    <property type="entry name" value="Clavaminate synthase-like"/>
    <property type="match status" value="1"/>
</dbReference>
<feature type="domain" description="Aspartyl/asparaginy/proline hydroxylase" evidence="1">
    <location>
        <begin position="92"/>
        <end position="182"/>
    </location>
</feature>
<reference evidence="3" key="1">
    <citation type="journal article" date="2019" name="Int. J. Syst. Evol. Microbiol.">
        <title>The Global Catalogue of Microorganisms (GCM) 10K type strain sequencing project: providing services to taxonomists for standard genome sequencing and annotation.</title>
        <authorList>
            <consortium name="The Broad Institute Genomics Platform"/>
            <consortium name="The Broad Institute Genome Sequencing Center for Infectious Disease"/>
            <person name="Wu L."/>
            <person name="Ma J."/>
        </authorList>
    </citation>
    <scope>NUCLEOTIDE SEQUENCE [LARGE SCALE GENOMIC DNA]</scope>
    <source>
        <strain evidence="3">KCTC 52438</strain>
    </source>
</reference>
<accession>A0ABV7HG99</accession>
<dbReference type="Gene3D" id="3.40.50.150">
    <property type="entry name" value="Vaccinia Virus protein VP39"/>
    <property type="match status" value="1"/>
</dbReference>
<name>A0ABV7HG99_9GAMM</name>
<organism evidence="2 3">
    <name type="scientific">Litoribrevibacter euphylliae</name>
    <dbReference type="NCBI Taxonomy" id="1834034"/>
    <lineage>
        <taxon>Bacteria</taxon>
        <taxon>Pseudomonadati</taxon>
        <taxon>Pseudomonadota</taxon>
        <taxon>Gammaproteobacteria</taxon>
        <taxon>Oceanospirillales</taxon>
        <taxon>Oceanospirillaceae</taxon>
        <taxon>Litoribrevibacter</taxon>
    </lineage>
</organism>
<dbReference type="SUPFAM" id="SSF53335">
    <property type="entry name" value="S-adenosyl-L-methionine-dependent methyltransferases"/>
    <property type="match status" value="1"/>
</dbReference>
<dbReference type="InterPro" id="IPR027443">
    <property type="entry name" value="IPNS-like_sf"/>
</dbReference>
<protein>
    <submittedName>
        <fullName evidence="2">Aspartyl/asparaginyl beta-hydroxylase domain-containing protein</fullName>
    </submittedName>
</protein>
<evidence type="ECO:0000259" key="1">
    <source>
        <dbReference type="Pfam" id="PF05118"/>
    </source>
</evidence>
<evidence type="ECO:0000313" key="2">
    <source>
        <dbReference type="EMBL" id="MFC3151628.1"/>
    </source>
</evidence>
<dbReference type="Pfam" id="PF05118">
    <property type="entry name" value="Asp_Arg_Hydrox"/>
    <property type="match status" value="1"/>
</dbReference>
<gene>
    <name evidence="2" type="ORF">ACFOEK_11380</name>
</gene>
<dbReference type="InterPro" id="IPR007803">
    <property type="entry name" value="Asp/Arg/Pro-Hydrxlase"/>
</dbReference>
<sequence>MKVIPLYKLPISFPSVEQVKRKLTEIQSDLWIEHVNKACYEGIWSVLPLRGMTKNREAHPVLQAFQIEESQSESDYCNFPVLDQWPEIQLFLAQLSCPILSVRLMKLAPKAEIKPHRDNGLSIEHGQARLHLCLTTHADVQFMVDGQSVDMAEGELWYINADKTHSVVNFSSEERIHLVIDCVGNDWLRNQLGIAESPSLRNMSSEERFPWLSSLCDKVISCSQEERYGLRPVIREMVVGFSDYLNFELHPDKFRDDGYTLTSQGKAVSPTTAAQCAEEFLRTAVFLRGIHQAILNQRTCSQPVEVLYAGTGPFAMLILPLLTRFSAEQVSVSMLDIHGSSLENLSRLVDAFGVGDRIRGYFCADATVWSSDIQYDLIVSETMKAALKEEPQVSVFARLVPFLKPTGTLIPEEIRLRAFVANESGALVDLGPISTLNRVSCLCLSEGKRFALDTQLTLPDEDAMALEISTEIQVYQTHVLTLNASSLTRLESHQIEGSVNNTDITFEYQFGQVPGYRISRSLSNRVANSFN</sequence>
<keyword evidence="3" id="KW-1185">Reference proteome</keyword>
<comment type="caution">
    <text evidence="2">The sequence shown here is derived from an EMBL/GenBank/DDBJ whole genome shotgun (WGS) entry which is preliminary data.</text>
</comment>